<evidence type="ECO:0000313" key="1">
    <source>
        <dbReference type="EMBL" id="QXJ29546.1"/>
    </source>
</evidence>
<dbReference type="OrthoDB" id="36347at2157"/>
<name>A0A8F5BQN5_SACSH</name>
<dbReference type="KEGG" id="sshi:J5U23_02415"/>
<organism evidence="1 2">
    <name type="scientific">Saccharolobus shibatae (strain ATCC 51178 / DSM 5389 / JCM 8931 / NBRC 15437 / B12)</name>
    <name type="common">Sulfolobus shibatae</name>
    <dbReference type="NCBI Taxonomy" id="523848"/>
    <lineage>
        <taxon>Archaea</taxon>
        <taxon>Thermoproteota</taxon>
        <taxon>Thermoprotei</taxon>
        <taxon>Sulfolobales</taxon>
        <taxon>Sulfolobaceae</taxon>
        <taxon>Saccharolobus</taxon>
    </lineage>
</organism>
<proteinExistence type="predicted"/>
<protein>
    <submittedName>
        <fullName evidence="1">Uncharacterized protein</fullName>
    </submittedName>
</protein>
<dbReference type="Proteomes" id="UP000694018">
    <property type="component" value="Chromosome"/>
</dbReference>
<reference evidence="1" key="1">
    <citation type="journal article" date="2021" name="Environ. Microbiol.">
        <title>New insights into the diversity and evolution of the archaeal mobilome from three complete genomes of Saccharolobus shibatae.</title>
        <authorList>
            <person name="Medvedeva S."/>
            <person name="Brandt D."/>
            <person name="Cvirkaite-Krupovic V."/>
            <person name="Liu Y."/>
            <person name="Severinov K."/>
            <person name="Ishino S."/>
            <person name="Ishino Y."/>
            <person name="Prangishvili D."/>
            <person name="Kalinowski J."/>
            <person name="Krupovic M."/>
        </authorList>
    </citation>
    <scope>NUCLEOTIDE SEQUENCE</scope>
    <source>
        <strain evidence="1">B12</strain>
    </source>
</reference>
<dbReference type="GeneID" id="65563892"/>
<sequence>MKEIDLTVERDANVRKFIVMQNIQSDENEIIFKVDKDGKNTLEDICNELEYECEEYEKDGVYSVKVKKSTEVKGSISDIIDFLVPLPPKSVNEKIINPAILTLFIPQIKAVSSIREGVHLLRIKWVISWDTPLTVYNVKLDDDRYITRYYASQKIPLFNVSFGFDFYITSEGTGSRIKMKEWYKGPFKQLAKGEIEKHLKKAKELLPEFLIKI</sequence>
<evidence type="ECO:0000313" key="2">
    <source>
        <dbReference type="Proteomes" id="UP000694018"/>
    </source>
</evidence>
<accession>A0A8F5BQN5</accession>
<dbReference type="EMBL" id="CP077717">
    <property type="protein sequence ID" value="QXJ29546.1"/>
    <property type="molecule type" value="Genomic_DNA"/>
</dbReference>
<gene>
    <name evidence="1" type="ORF">J5U23_02415</name>
</gene>
<dbReference type="AlphaFoldDB" id="A0A8F5BQN5"/>
<dbReference type="RefSeq" id="WP_218266259.1">
    <property type="nucleotide sequence ID" value="NZ_CP077717.1"/>
</dbReference>